<reference evidence="5 6" key="1">
    <citation type="submission" date="2018-02" db="EMBL/GenBank/DDBJ databases">
        <title>Metagenomics reveals mixed infection of spiroplasma and phytoplasma in chicory.</title>
        <authorList>
            <person name="Polano C."/>
            <person name="Moruzzi S."/>
            <person name="Ermacora P."/>
            <person name="Ferrini F."/>
            <person name="Martini M."/>
            <person name="Firrao G."/>
        </authorList>
    </citation>
    <scope>NUCLEOTIDE SEQUENCE [LARGE SCALE GENOMIC DNA]</scope>
    <source>
        <strain evidence="5 6">ChiP</strain>
    </source>
</reference>
<evidence type="ECO:0000313" key="5">
    <source>
        <dbReference type="EMBL" id="PQP79760.1"/>
    </source>
</evidence>
<evidence type="ECO:0000259" key="4">
    <source>
        <dbReference type="SMART" id="SM00382"/>
    </source>
</evidence>
<organism evidence="5 6">
    <name type="scientific">Candidatus Phytoplasma phoenicium</name>
    <dbReference type="NCBI Taxonomy" id="198422"/>
    <lineage>
        <taxon>Bacteria</taxon>
        <taxon>Bacillati</taxon>
        <taxon>Mycoplasmatota</taxon>
        <taxon>Mollicutes</taxon>
        <taxon>Acholeplasmatales</taxon>
        <taxon>Acholeplasmataceae</taxon>
        <taxon>Candidatus Phytoplasma</taxon>
        <taxon>16SrIX (Pigeon pea witches'-broom group)</taxon>
    </lineage>
</organism>
<dbReference type="GO" id="GO:0005524">
    <property type="term" value="F:ATP binding"/>
    <property type="evidence" value="ECO:0007669"/>
    <property type="project" value="UniProtKB-KW"/>
</dbReference>
<dbReference type="InterPro" id="IPR003593">
    <property type="entry name" value="AAA+_ATPase"/>
</dbReference>
<comment type="similarity">
    <text evidence="1">Belongs to the AAA ATPase family.</text>
</comment>
<keyword evidence="6" id="KW-1185">Reference proteome</keyword>
<gene>
    <name evidence="5" type="ORF">C6B37_01265</name>
</gene>
<keyword evidence="3" id="KW-0812">Transmembrane</keyword>
<keyword evidence="3" id="KW-0472">Membrane</keyword>
<dbReference type="InterPro" id="IPR003960">
    <property type="entry name" value="ATPase_AAA_CS"/>
</dbReference>
<evidence type="ECO:0000256" key="3">
    <source>
        <dbReference type="SAM" id="Phobius"/>
    </source>
</evidence>
<dbReference type="PANTHER" id="PTHR23076">
    <property type="entry name" value="METALLOPROTEASE M41 FTSH"/>
    <property type="match status" value="1"/>
</dbReference>
<dbReference type="AlphaFoldDB" id="A0A2S8NUV4"/>
<sequence>MTLLKKIYFTFLVFLGLVIIGVSLYYGLNNNNKITNNKTLHNSENQQTLAFVEKRIKELEEENQQKIKEAEEIKKQDELLNNQIRLRIDQIRDYMVQLGSLQKEIQTQEEELKKESLTLEERTALEEKIKALKNQHAEIQTKKNQLNQEALALNEERKALTQKKNETQKTLNHQKVVLSQVTQFKELEKEINDLTEAMNYNEAEKQQIKTLLKQYEKNEEETKKLKNYQLFLDQQLLSFDTRIKKITREITALKNNNPLVEPKKKTTFEDVFGMDEEKEQFKDIINYFNGKKHILGFQNIRPMGILLYGPPGTGKSHLIKALSGEVNAHYIPVDPSQMDKTYVGEGAEEWERIWKEAEAHEKTIIFIDEISGLANREDKNANQTSKNIVNNILLKLDGFNSSDKKIILIGGTNHLDQIDSALKSRLPQKIKIDSLKQEEIPGFLKWLVLKKNYRLGYHAVNHLETLVTRAFHHLEKINQEARKEAEQEAKKHKINTAIEEKTVTNRDWTQIIDKAARIYDRFAFTHDNHEVMLPSDLDEALDIFLEIKKTTGEILAHRKECEDQYGEWKQGLLKYLDAYKDKTTVQKTYVFTRFNGLDNCQYKDKVPKDLPLFIREPFNNWRYTSKMKPYNDTLLGLNMNDINYFGVSYFRIDVLSKKDSRFDNSFVEKDDTIEMDYKGPKYLLEEDKDFYINTVKCPLQQLTKHDDRTGHYYLHFNPVKQYITLYTEKMNVKDK</sequence>
<name>A0A2S8NUV4_9MOLU</name>
<dbReference type="EMBL" id="PUUG01000029">
    <property type="protein sequence ID" value="PQP79760.1"/>
    <property type="molecule type" value="Genomic_DNA"/>
</dbReference>
<dbReference type="SUPFAM" id="SSF52540">
    <property type="entry name" value="P-loop containing nucleoside triphosphate hydrolases"/>
    <property type="match status" value="1"/>
</dbReference>
<dbReference type="PROSITE" id="PS00674">
    <property type="entry name" value="AAA"/>
    <property type="match status" value="1"/>
</dbReference>
<dbReference type="Pfam" id="PF00004">
    <property type="entry name" value="AAA"/>
    <property type="match status" value="1"/>
</dbReference>
<dbReference type="Proteomes" id="UP000238672">
    <property type="component" value="Unassembled WGS sequence"/>
</dbReference>
<feature type="domain" description="AAA+ ATPase" evidence="4">
    <location>
        <begin position="301"/>
        <end position="436"/>
    </location>
</feature>
<keyword evidence="1" id="KW-0547">Nucleotide-binding</keyword>
<comment type="caution">
    <text evidence="5">The sequence shown here is derived from an EMBL/GenBank/DDBJ whole genome shotgun (WGS) entry which is preliminary data.</text>
</comment>
<keyword evidence="1" id="KW-0067">ATP-binding</keyword>
<keyword evidence="3" id="KW-1133">Transmembrane helix</keyword>
<dbReference type="Gene3D" id="3.40.50.300">
    <property type="entry name" value="P-loop containing nucleotide triphosphate hydrolases"/>
    <property type="match status" value="1"/>
</dbReference>
<evidence type="ECO:0000313" key="6">
    <source>
        <dbReference type="Proteomes" id="UP000238672"/>
    </source>
</evidence>
<dbReference type="GO" id="GO:0004176">
    <property type="term" value="F:ATP-dependent peptidase activity"/>
    <property type="evidence" value="ECO:0007669"/>
    <property type="project" value="TreeGrafter"/>
</dbReference>
<accession>A0A2S8NUV4</accession>
<dbReference type="GO" id="GO:0006508">
    <property type="term" value="P:proteolysis"/>
    <property type="evidence" value="ECO:0007669"/>
    <property type="project" value="TreeGrafter"/>
</dbReference>
<feature type="transmembrane region" description="Helical" evidence="3">
    <location>
        <begin position="7"/>
        <end position="28"/>
    </location>
</feature>
<feature type="coiled-coil region" evidence="2">
    <location>
        <begin position="42"/>
        <end position="228"/>
    </location>
</feature>
<evidence type="ECO:0000256" key="1">
    <source>
        <dbReference type="RuleBase" id="RU003651"/>
    </source>
</evidence>
<dbReference type="InterPro" id="IPR003959">
    <property type="entry name" value="ATPase_AAA_core"/>
</dbReference>
<keyword evidence="2" id="KW-0175">Coiled coil</keyword>
<evidence type="ECO:0000256" key="2">
    <source>
        <dbReference type="SAM" id="Coils"/>
    </source>
</evidence>
<dbReference type="InterPro" id="IPR027417">
    <property type="entry name" value="P-loop_NTPase"/>
</dbReference>
<dbReference type="SMART" id="SM00382">
    <property type="entry name" value="AAA"/>
    <property type="match status" value="1"/>
</dbReference>
<dbReference type="GO" id="GO:0016887">
    <property type="term" value="F:ATP hydrolysis activity"/>
    <property type="evidence" value="ECO:0007669"/>
    <property type="project" value="InterPro"/>
</dbReference>
<proteinExistence type="inferred from homology"/>
<protein>
    <recommendedName>
        <fullName evidence="4">AAA+ ATPase domain-containing protein</fullName>
    </recommendedName>
</protein>
<dbReference type="PANTHER" id="PTHR23076:SF97">
    <property type="entry name" value="ATP-DEPENDENT ZINC METALLOPROTEASE YME1L1"/>
    <property type="match status" value="1"/>
</dbReference>